<accession>A0ABW4LFB7</accession>
<proteinExistence type="predicted"/>
<evidence type="ECO:0000313" key="3">
    <source>
        <dbReference type="Proteomes" id="UP001597347"/>
    </source>
</evidence>
<keyword evidence="3" id="KW-1185">Reference proteome</keyword>
<protein>
    <submittedName>
        <fullName evidence="2">Uncharacterized protein</fullName>
    </submittedName>
</protein>
<evidence type="ECO:0000256" key="1">
    <source>
        <dbReference type="SAM" id="Phobius"/>
    </source>
</evidence>
<name>A0ABW4LFB7_9MICO</name>
<feature type="transmembrane region" description="Helical" evidence="1">
    <location>
        <begin position="9"/>
        <end position="28"/>
    </location>
</feature>
<dbReference type="EMBL" id="JBHUEA010000015">
    <property type="protein sequence ID" value="MFD1721985.1"/>
    <property type="molecule type" value="Genomic_DNA"/>
</dbReference>
<evidence type="ECO:0000313" key="2">
    <source>
        <dbReference type="EMBL" id="MFD1721985.1"/>
    </source>
</evidence>
<gene>
    <name evidence="2" type="ORF">ACFSBI_10515</name>
</gene>
<keyword evidence="1" id="KW-0812">Transmembrane</keyword>
<comment type="caution">
    <text evidence="2">The sequence shown here is derived from an EMBL/GenBank/DDBJ whole genome shotgun (WGS) entry which is preliminary data.</text>
</comment>
<dbReference type="Proteomes" id="UP001597347">
    <property type="component" value="Unassembled WGS sequence"/>
</dbReference>
<sequence>MRGAPWDGLFYGFVLLALVLVGALTSALEAQDFLFRALAWAVTALCVAGMVRILRRAIRLQEPDRPTGRWWFGG</sequence>
<dbReference type="RefSeq" id="WP_377934706.1">
    <property type="nucleotide sequence ID" value="NZ_JBHUEA010000015.1"/>
</dbReference>
<feature type="transmembrane region" description="Helical" evidence="1">
    <location>
        <begin position="34"/>
        <end position="54"/>
    </location>
</feature>
<keyword evidence="1" id="KW-1133">Transmembrane helix</keyword>
<keyword evidence="1" id="KW-0472">Membrane</keyword>
<reference evidence="3" key="1">
    <citation type="journal article" date="2019" name="Int. J. Syst. Evol. Microbiol.">
        <title>The Global Catalogue of Microorganisms (GCM) 10K type strain sequencing project: providing services to taxonomists for standard genome sequencing and annotation.</title>
        <authorList>
            <consortium name="The Broad Institute Genomics Platform"/>
            <consortium name="The Broad Institute Genome Sequencing Center for Infectious Disease"/>
            <person name="Wu L."/>
            <person name="Ma J."/>
        </authorList>
    </citation>
    <scope>NUCLEOTIDE SEQUENCE [LARGE SCALE GENOMIC DNA]</scope>
    <source>
        <strain evidence="3">CGMCC 1.12471</strain>
    </source>
</reference>
<organism evidence="2 3">
    <name type="scientific">Amnibacterium endophyticum</name>
    <dbReference type="NCBI Taxonomy" id="2109337"/>
    <lineage>
        <taxon>Bacteria</taxon>
        <taxon>Bacillati</taxon>
        <taxon>Actinomycetota</taxon>
        <taxon>Actinomycetes</taxon>
        <taxon>Micrococcales</taxon>
        <taxon>Microbacteriaceae</taxon>
        <taxon>Amnibacterium</taxon>
    </lineage>
</organism>